<keyword evidence="1" id="KW-0812">Transmembrane</keyword>
<evidence type="ECO:0000256" key="1">
    <source>
        <dbReference type="SAM" id="Phobius"/>
    </source>
</evidence>
<proteinExistence type="predicted"/>
<protein>
    <submittedName>
        <fullName evidence="2">Uncharacterized protein</fullName>
    </submittedName>
</protein>
<dbReference type="AlphaFoldDB" id="A4BZK2"/>
<dbReference type="HOGENOM" id="CLU_2846058_0_0_10"/>
<sequence length="65" mass="7333">MRIAQIVANSFIANSNMVFSYWGFLIAIKRLIPFSLIVVLQLKIGLKSSDAMLITKLLRNDIGHK</sequence>
<keyword evidence="3" id="KW-1185">Reference proteome</keyword>
<dbReference type="EMBL" id="AAOG01000002">
    <property type="protein sequence ID" value="EAR12595.1"/>
    <property type="molecule type" value="Genomic_DNA"/>
</dbReference>
<evidence type="ECO:0000313" key="2">
    <source>
        <dbReference type="EMBL" id="EAR12595.1"/>
    </source>
</evidence>
<feature type="transmembrane region" description="Helical" evidence="1">
    <location>
        <begin position="19"/>
        <end position="42"/>
    </location>
</feature>
<gene>
    <name evidence="2" type="ORF">PI23P_08215</name>
</gene>
<comment type="caution">
    <text evidence="2">The sequence shown here is derived from an EMBL/GenBank/DDBJ whole genome shotgun (WGS) entry which is preliminary data.</text>
</comment>
<accession>A4BZK2</accession>
<dbReference type="Proteomes" id="UP000003053">
    <property type="component" value="Unassembled WGS sequence"/>
</dbReference>
<keyword evidence="1" id="KW-0472">Membrane</keyword>
<name>A4BZK2_9FLAO</name>
<dbReference type="STRING" id="313594.PI23P_08215"/>
<organism evidence="2 3">
    <name type="scientific">Polaribacter irgensii 23-P</name>
    <dbReference type="NCBI Taxonomy" id="313594"/>
    <lineage>
        <taxon>Bacteria</taxon>
        <taxon>Pseudomonadati</taxon>
        <taxon>Bacteroidota</taxon>
        <taxon>Flavobacteriia</taxon>
        <taxon>Flavobacteriales</taxon>
        <taxon>Flavobacteriaceae</taxon>
    </lineage>
</organism>
<evidence type="ECO:0000313" key="3">
    <source>
        <dbReference type="Proteomes" id="UP000003053"/>
    </source>
</evidence>
<keyword evidence="1" id="KW-1133">Transmembrane helix</keyword>
<reference evidence="2 3" key="1">
    <citation type="submission" date="2006-02" db="EMBL/GenBank/DDBJ databases">
        <authorList>
            <person name="Murray A."/>
            <person name="Staley J."/>
            <person name="Ferriera S."/>
            <person name="Johnson J."/>
            <person name="Kravitz S."/>
            <person name="Halpern A."/>
            <person name="Remington K."/>
            <person name="Beeson K."/>
            <person name="Tran B."/>
            <person name="Rogers Y.-H."/>
            <person name="Friedman R."/>
            <person name="Venter J.C."/>
        </authorList>
    </citation>
    <scope>NUCLEOTIDE SEQUENCE [LARGE SCALE GENOMIC DNA]</scope>
    <source>
        <strain evidence="2 3">23-P</strain>
    </source>
</reference>